<evidence type="ECO:0000313" key="2">
    <source>
        <dbReference type="Proteomes" id="UP000729402"/>
    </source>
</evidence>
<proteinExistence type="predicted"/>
<sequence length="79" mass="8947">MRVLVYDPHLSWARRVAHARGVPAVVVFSQPYMVDIIYWKVWAGREGLSVIDESYAMKLWVAHKVGAPVFCSVVWCQGG</sequence>
<evidence type="ECO:0000313" key="1">
    <source>
        <dbReference type="EMBL" id="KAG8065037.1"/>
    </source>
</evidence>
<protein>
    <submittedName>
        <fullName evidence="1">Uncharacterized protein</fullName>
    </submittedName>
</protein>
<keyword evidence="2" id="KW-1185">Reference proteome</keyword>
<dbReference type="EMBL" id="JAAALK010000285">
    <property type="protein sequence ID" value="KAG8065037.1"/>
    <property type="molecule type" value="Genomic_DNA"/>
</dbReference>
<dbReference type="AlphaFoldDB" id="A0A8J5SBS5"/>
<name>A0A8J5SBS5_ZIZPA</name>
<accession>A0A8J5SBS5</accession>
<comment type="caution">
    <text evidence="1">The sequence shown here is derived from an EMBL/GenBank/DDBJ whole genome shotgun (WGS) entry which is preliminary data.</text>
</comment>
<dbReference type="OrthoDB" id="5835829at2759"/>
<reference evidence="1" key="1">
    <citation type="journal article" date="2021" name="bioRxiv">
        <title>Whole Genome Assembly and Annotation of Northern Wild Rice, Zizania palustris L., Supports a Whole Genome Duplication in the Zizania Genus.</title>
        <authorList>
            <person name="Haas M."/>
            <person name="Kono T."/>
            <person name="Macchietto M."/>
            <person name="Millas R."/>
            <person name="McGilp L."/>
            <person name="Shao M."/>
            <person name="Duquette J."/>
            <person name="Hirsch C.N."/>
            <person name="Kimball J."/>
        </authorList>
    </citation>
    <scope>NUCLEOTIDE SEQUENCE</scope>
    <source>
        <tissue evidence="1">Fresh leaf tissue</tissue>
    </source>
</reference>
<organism evidence="1 2">
    <name type="scientific">Zizania palustris</name>
    <name type="common">Northern wild rice</name>
    <dbReference type="NCBI Taxonomy" id="103762"/>
    <lineage>
        <taxon>Eukaryota</taxon>
        <taxon>Viridiplantae</taxon>
        <taxon>Streptophyta</taxon>
        <taxon>Embryophyta</taxon>
        <taxon>Tracheophyta</taxon>
        <taxon>Spermatophyta</taxon>
        <taxon>Magnoliopsida</taxon>
        <taxon>Liliopsida</taxon>
        <taxon>Poales</taxon>
        <taxon>Poaceae</taxon>
        <taxon>BOP clade</taxon>
        <taxon>Oryzoideae</taxon>
        <taxon>Oryzeae</taxon>
        <taxon>Zizaniinae</taxon>
        <taxon>Zizania</taxon>
    </lineage>
</organism>
<gene>
    <name evidence="1" type="ORF">GUJ93_ZPchr0004g39022</name>
</gene>
<reference evidence="1" key="2">
    <citation type="submission" date="2021-02" db="EMBL/GenBank/DDBJ databases">
        <authorList>
            <person name="Kimball J.A."/>
            <person name="Haas M.W."/>
            <person name="Macchietto M."/>
            <person name="Kono T."/>
            <person name="Duquette J."/>
            <person name="Shao M."/>
        </authorList>
    </citation>
    <scope>NUCLEOTIDE SEQUENCE</scope>
    <source>
        <tissue evidence="1">Fresh leaf tissue</tissue>
    </source>
</reference>
<dbReference type="Proteomes" id="UP000729402">
    <property type="component" value="Unassembled WGS sequence"/>
</dbReference>